<dbReference type="InterPro" id="IPR006311">
    <property type="entry name" value="TAT_signal"/>
</dbReference>
<dbReference type="Proteomes" id="UP000181980">
    <property type="component" value="Unassembled WGS sequence"/>
</dbReference>
<name>A0A1H5H848_9ACTN</name>
<evidence type="ECO:0000313" key="1">
    <source>
        <dbReference type="EMBL" id="SEE23934.1"/>
    </source>
</evidence>
<gene>
    <name evidence="1" type="ORF">SAMN04488561_0776</name>
</gene>
<dbReference type="PROSITE" id="PS51318">
    <property type="entry name" value="TAT"/>
    <property type="match status" value="1"/>
</dbReference>
<sequence>MMEPENPATADDTSTRRRLLRGAGVLAGGAVATAAGVAAASSAQAAPGEPVRLGRLNGSGTAATTVRGSGAGVLAVQNRGAGDGVVATADDSMQAAVRATNRNTGNGMGIGGAVVATGEECAAVVAVAHAGHDYAIYAYGYADQTEQERGNALHAVGTVYLTGPVYIEGDLIVNGTIYCDSVKPLSERQRAELHAQTRPSAD</sequence>
<accession>A0A1H5H848</accession>
<organism evidence="1 2">
    <name type="scientific">Jiangella alba</name>
    <dbReference type="NCBI Taxonomy" id="561176"/>
    <lineage>
        <taxon>Bacteria</taxon>
        <taxon>Bacillati</taxon>
        <taxon>Actinomycetota</taxon>
        <taxon>Actinomycetes</taxon>
        <taxon>Jiangellales</taxon>
        <taxon>Jiangellaceae</taxon>
        <taxon>Jiangella</taxon>
    </lineage>
</organism>
<keyword evidence="2" id="KW-1185">Reference proteome</keyword>
<dbReference type="OrthoDB" id="5194148at2"/>
<evidence type="ECO:0000313" key="2">
    <source>
        <dbReference type="Proteomes" id="UP000181980"/>
    </source>
</evidence>
<dbReference type="AlphaFoldDB" id="A0A1H5H848"/>
<dbReference type="EMBL" id="FNUC01000003">
    <property type="protein sequence ID" value="SEE23934.1"/>
    <property type="molecule type" value="Genomic_DNA"/>
</dbReference>
<dbReference type="STRING" id="561176.SAMN04488561_0776"/>
<proteinExistence type="predicted"/>
<dbReference type="RefSeq" id="WP_069110421.1">
    <property type="nucleotide sequence ID" value="NZ_FNUC01000003.1"/>
</dbReference>
<reference evidence="2" key="1">
    <citation type="submission" date="2016-10" db="EMBL/GenBank/DDBJ databases">
        <authorList>
            <person name="Varghese N."/>
            <person name="Submissions S."/>
        </authorList>
    </citation>
    <scope>NUCLEOTIDE SEQUENCE [LARGE SCALE GENOMIC DNA]</scope>
    <source>
        <strain evidence="2">DSM 45237</strain>
    </source>
</reference>
<protein>
    <submittedName>
        <fullName evidence="1">Uncharacterized protein</fullName>
    </submittedName>
</protein>